<gene>
    <name evidence="6" type="ORF">J4Q44_G00042900</name>
</gene>
<dbReference type="AlphaFoldDB" id="A0AAN8R5Q7"/>
<dbReference type="EMBL" id="JAGTTL010000003">
    <property type="protein sequence ID" value="KAK6324948.1"/>
    <property type="molecule type" value="Genomic_DNA"/>
</dbReference>
<dbReference type="InterPro" id="IPR051051">
    <property type="entry name" value="E3_ubiq-ligase_TRIM/RNF"/>
</dbReference>
<dbReference type="SUPFAM" id="SSF57845">
    <property type="entry name" value="B-box zinc-binding domain"/>
    <property type="match status" value="1"/>
</dbReference>
<evidence type="ECO:0000313" key="6">
    <source>
        <dbReference type="EMBL" id="KAK6324948.1"/>
    </source>
</evidence>
<dbReference type="InterPro" id="IPR000315">
    <property type="entry name" value="Znf_B-box"/>
</dbReference>
<comment type="caution">
    <text evidence="6">The sequence shown here is derived from an EMBL/GenBank/DDBJ whole genome shotgun (WGS) entry which is preliminary data.</text>
</comment>
<dbReference type="Proteomes" id="UP001356427">
    <property type="component" value="Unassembled WGS sequence"/>
</dbReference>
<protein>
    <recommendedName>
        <fullName evidence="5">B box-type domain-containing protein</fullName>
    </recommendedName>
</protein>
<evidence type="ECO:0000256" key="4">
    <source>
        <dbReference type="PROSITE-ProRule" id="PRU00024"/>
    </source>
</evidence>
<name>A0AAN8R5Q7_9TELE</name>
<keyword evidence="1" id="KW-0479">Metal-binding</keyword>
<organism evidence="6 7">
    <name type="scientific">Coregonus suidteri</name>
    <dbReference type="NCBI Taxonomy" id="861788"/>
    <lineage>
        <taxon>Eukaryota</taxon>
        <taxon>Metazoa</taxon>
        <taxon>Chordata</taxon>
        <taxon>Craniata</taxon>
        <taxon>Vertebrata</taxon>
        <taxon>Euteleostomi</taxon>
        <taxon>Actinopterygii</taxon>
        <taxon>Neopterygii</taxon>
        <taxon>Teleostei</taxon>
        <taxon>Protacanthopterygii</taxon>
        <taxon>Salmoniformes</taxon>
        <taxon>Salmonidae</taxon>
        <taxon>Coregoninae</taxon>
        <taxon>Coregonus</taxon>
    </lineage>
</organism>
<keyword evidence="2 4" id="KW-0863">Zinc-finger</keyword>
<accession>A0AAN8R5Q7</accession>
<dbReference type="Gene3D" id="4.10.830.40">
    <property type="match status" value="1"/>
</dbReference>
<evidence type="ECO:0000256" key="2">
    <source>
        <dbReference type="ARBA" id="ARBA00022771"/>
    </source>
</evidence>
<sequence>MPEEIICEASDNCNLKAVKSCLNCTASFCETHVKKHYTEPKLQKHVLVDVTGDLEERLCQEHHRLREVFCRTDQKLICFKCALNYHKGHHFADEIEQAGRQVWSIIFYPFS</sequence>
<keyword evidence="3" id="KW-0862">Zinc</keyword>
<dbReference type="Gene3D" id="3.30.160.60">
    <property type="entry name" value="Classic Zinc Finger"/>
    <property type="match status" value="1"/>
</dbReference>
<evidence type="ECO:0000256" key="3">
    <source>
        <dbReference type="ARBA" id="ARBA00022833"/>
    </source>
</evidence>
<keyword evidence="7" id="KW-1185">Reference proteome</keyword>
<evidence type="ECO:0000256" key="1">
    <source>
        <dbReference type="ARBA" id="ARBA00022723"/>
    </source>
</evidence>
<evidence type="ECO:0000313" key="7">
    <source>
        <dbReference type="Proteomes" id="UP001356427"/>
    </source>
</evidence>
<reference evidence="6 7" key="1">
    <citation type="submission" date="2021-04" db="EMBL/GenBank/DDBJ databases">
        <authorList>
            <person name="De Guttry C."/>
            <person name="Zahm M."/>
            <person name="Klopp C."/>
            <person name="Cabau C."/>
            <person name="Louis A."/>
            <person name="Berthelot C."/>
            <person name="Parey E."/>
            <person name="Roest Crollius H."/>
            <person name="Montfort J."/>
            <person name="Robinson-Rechavi M."/>
            <person name="Bucao C."/>
            <person name="Bouchez O."/>
            <person name="Gislard M."/>
            <person name="Lluch J."/>
            <person name="Milhes M."/>
            <person name="Lampietro C."/>
            <person name="Lopez Roques C."/>
            <person name="Donnadieu C."/>
            <person name="Braasch I."/>
            <person name="Desvignes T."/>
            <person name="Postlethwait J."/>
            <person name="Bobe J."/>
            <person name="Wedekind C."/>
            <person name="Guiguen Y."/>
        </authorList>
    </citation>
    <scope>NUCLEOTIDE SEQUENCE [LARGE SCALE GENOMIC DNA]</scope>
    <source>
        <strain evidence="6">Cs_M1</strain>
        <tissue evidence="6">Blood</tissue>
    </source>
</reference>
<evidence type="ECO:0000259" key="5">
    <source>
        <dbReference type="PROSITE" id="PS50119"/>
    </source>
</evidence>
<proteinExistence type="predicted"/>
<dbReference type="PANTHER" id="PTHR25465">
    <property type="entry name" value="B-BOX DOMAIN CONTAINING"/>
    <property type="match status" value="1"/>
</dbReference>
<dbReference type="PROSITE" id="PS50119">
    <property type="entry name" value="ZF_BBOX"/>
    <property type="match status" value="1"/>
</dbReference>
<dbReference type="Pfam" id="PF00643">
    <property type="entry name" value="zf-B_box"/>
    <property type="match status" value="1"/>
</dbReference>
<dbReference type="GO" id="GO:0008270">
    <property type="term" value="F:zinc ion binding"/>
    <property type="evidence" value="ECO:0007669"/>
    <property type="project" value="UniProtKB-KW"/>
</dbReference>
<dbReference type="PANTHER" id="PTHR25465:SF5">
    <property type="entry name" value="E3 UBIQUITIN_ISG15 LIGASE TRIM25-RELATED"/>
    <property type="match status" value="1"/>
</dbReference>
<feature type="domain" description="B box-type" evidence="5">
    <location>
        <begin position="54"/>
        <end position="94"/>
    </location>
</feature>